<sequence>MDMTNSEYVYFTVEPYRDVEFFGRLQASFNDSSDEVARKAFRYLFQITGTCTKSVSVGMRRLQDQIKRRSAVEYGVKYRHNEDPSESVLASYFSVKTLGIVVDEALKAGADVYNGAAMARRFFNHTWYLNERTINIDPMGNRIMDLCMRAFDNDSDTFRNVMYYDPTLTTLSELERIKWYTENGTQPPNEPRCGFKGDNPACAEPGPGIALVAGTAVPAVVLLLVVSLCGFWRFRREVELKDNWWLGNKADLMSPDSASNRRYSISRHTSPSYSLSTMGKDPKHFRTYRGNPVWIFKVQTLQTFFLNRSKRTILREMKLISHVNLVHLQGLLIEKETLTFMYEFCQKGSLAGLLERMTLDWEFRAGLIHDLLEGVVVIHQSLIRRHGYLSPFTCLIDQRFTLKLAEFGLYDLIKDVTTPEMSNKLSENSTITYANTEQWIAPELQAKFKTNGMKNVRNLAAIAGPEADVYAAGGLIDMVMEENLALDDAAAPPRYSLSGIRTIVEACQHYEPWRRPMADEVKRRFVLRTGARSGGFLESLVRRMEMYARRMEFAVRERTEALKAERKVCEKLLEEMLPKSIVERLRSGYAVEPEHFSRVTIFFSVIVGFVEFVSVTSPMEVIDFLNSIFSSFDAALSTYDVYKVETISDCYMVASGLPKPNEQHAVEISRMSIHLLSIFRKRADHLRMQIKMGLHSGPCAAGVVGSKRPRYCLFGDTINTASRMASHGKPSRIHISSTTCALILHISDYVIKERGIVELKGKGKERTFWLISADEYYATKIHI</sequence>
<evidence type="ECO:0000256" key="5">
    <source>
        <dbReference type="ARBA" id="ARBA00022741"/>
    </source>
</evidence>
<evidence type="ECO:0000256" key="7">
    <source>
        <dbReference type="ARBA" id="ARBA00023136"/>
    </source>
</evidence>
<dbReference type="Gene3D" id="1.10.510.10">
    <property type="entry name" value="Transferase(Phosphotransferase) domain 1"/>
    <property type="match status" value="1"/>
</dbReference>
<evidence type="ECO:0000256" key="2">
    <source>
        <dbReference type="ARBA" id="ARBA00004167"/>
    </source>
</evidence>
<dbReference type="SUPFAM" id="SSF53822">
    <property type="entry name" value="Periplasmic binding protein-like I"/>
    <property type="match status" value="1"/>
</dbReference>
<dbReference type="GO" id="GO:0001653">
    <property type="term" value="F:peptide receptor activity"/>
    <property type="evidence" value="ECO:0007669"/>
    <property type="project" value="TreeGrafter"/>
</dbReference>
<dbReference type="GO" id="GO:0004016">
    <property type="term" value="F:adenylate cyclase activity"/>
    <property type="evidence" value="ECO:0007669"/>
    <property type="project" value="TreeGrafter"/>
</dbReference>
<dbReference type="Pfam" id="PF00069">
    <property type="entry name" value="Pkinase"/>
    <property type="match status" value="1"/>
</dbReference>
<dbReference type="FunFam" id="3.30.70.1230:FF:000030">
    <property type="entry name" value="Si:ch211-215j19.12"/>
    <property type="match status" value="1"/>
</dbReference>
<keyword evidence="14" id="KW-1185">Reference proteome</keyword>
<dbReference type="SUPFAM" id="SSF55073">
    <property type="entry name" value="Nucleotide cyclase"/>
    <property type="match status" value="1"/>
</dbReference>
<dbReference type="InterPro" id="IPR050401">
    <property type="entry name" value="Cyclic_nucleotide_synthase"/>
</dbReference>
<feature type="domain" description="Protein kinase" evidence="11">
    <location>
        <begin position="238"/>
        <end position="603"/>
    </location>
</feature>
<gene>
    <name evidence="13" type="primary">RvY_10928</name>
    <name evidence="13" type="synonym">RvY_10928.1</name>
    <name evidence="13" type="ORF">RvY_10928-1</name>
</gene>
<dbReference type="InterPro" id="IPR011009">
    <property type="entry name" value="Kinase-like_dom_sf"/>
</dbReference>
<keyword evidence="9" id="KW-0456">Lyase</keyword>
<name>A0A1D1VGF7_RAMVA</name>
<dbReference type="Gene3D" id="3.30.70.1230">
    <property type="entry name" value="Nucleotide cyclase"/>
    <property type="match status" value="1"/>
</dbReference>
<dbReference type="GO" id="GO:0035556">
    <property type="term" value="P:intracellular signal transduction"/>
    <property type="evidence" value="ECO:0007669"/>
    <property type="project" value="InterPro"/>
</dbReference>
<evidence type="ECO:0000256" key="3">
    <source>
        <dbReference type="ARBA" id="ARBA00012202"/>
    </source>
</evidence>
<keyword evidence="7" id="KW-0472">Membrane</keyword>
<reference evidence="13 14" key="1">
    <citation type="journal article" date="2016" name="Nat. Commun.">
        <title>Extremotolerant tardigrade genome and improved radiotolerance of human cultured cells by tardigrade-unique protein.</title>
        <authorList>
            <person name="Hashimoto T."/>
            <person name="Horikawa D.D."/>
            <person name="Saito Y."/>
            <person name="Kuwahara H."/>
            <person name="Kozuka-Hata H."/>
            <person name="Shin-I T."/>
            <person name="Minakuchi Y."/>
            <person name="Ohishi K."/>
            <person name="Motoyama A."/>
            <person name="Aizu T."/>
            <person name="Enomoto A."/>
            <person name="Kondo K."/>
            <person name="Tanaka S."/>
            <person name="Hara Y."/>
            <person name="Koshikawa S."/>
            <person name="Sagara H."/>
            <person name="Miura T."/>
            <person name="Yokobori S."/>
            <person name="Miyagawa K."/>
            <person name="Suzuki Y."/>
            <person name="Kubo T."/>
            <person name="Oyama M."/>
            <person name="Kohara Y."/>
            <person name="Fujiyama A."/>
            <person name="Arakawa K."/>
            <person name="Katayama T."/>
            <person name="Toyoda A."/>
            <person name="Kunieda T."/>
        </authorList>
    </citation>
    <scope>NUCLEOTIDE SEQUENCE [LARGE SCALE GENOMIC DNA]</scope>
    <source>
        <strain evidence="13 14">YOKOZUNA-1</strain>
    </source>
</reference>
<evidence type="ECO:0000259" key="11">
    <source>
        <dbReference type="PROSITE" id="PS50011"/>
    </source>
</evidence>
<dbReference type="GO" id="GO:0004672">
    <property type="term" value="F:protein kinase activity"/>
    <property type="evidence" value="ECO:0007669"/>
    <property type="project" value="InterPro"/>
</dbReference>
<dbReference type="AlphaFoldDB" id="A0A1D1VGF7"/>
<protein>
    <recommendedName>
        <fullName evidence="3">guanylate cyclase</fullName>
        <ecNumber evidence="3">4.6.1.2</ecNumber>
    </recommendedName>
</protein>
<accession>A0A1D1VGF7</accession>
<keyword evidence="8" id="KW-0325">Glycoprotein</keyword>
<keyword evidence="5" id="KW-0547">Nucleotide-binding</keyword>
<evidence type="ECO:0000313" key="14">
    <source>
        <dbReference type="Proteomes" id="UP000186922"/>
    </source>
</evidence>
<dbReference type="GO" id="GO:0005886">
    <property type="term" value="C:plasma membrane"/>
    <property type="evidence" value="ECO:0007669"/>
    <property type="project" value="TreeGrafter"/>
</dbReference>
<feature type="domain" description="Guanylate cyclase" evidence="12">
    <location>
        <begin position="600"/>
        <end position="725"/>
    </location>
</feature>
<keyword evidence="4" id="KW-0812">Transmembrane</keyword>
<dbReference type="PROSITE" id="PS50011">
    <property type="entry name" value="PROTEIN_KINASE_DOM"/>
    <property type="match status" value="1"/>
</dbReference>
<dbReference type="InterPro" id="IPR000719">
    <property type="entry name" value="Prot_kinase_dom"/>
</dbReference>
<evidence type="ECO:0000256" key="9">
    <source>
        <dbReference type="ARBA" id="ARBA00023239"/>
    </source>
</evidence>
<dbReference type="InterPro" id="IPR001054">
    <property type="entry name" value="A/G_cyclase"/>
</dbReference>
<evidence type="ECO:0000256" key="4">
    <source>
        <dbReference type="ARBA" id="ARBA00022692"/>
    </source>
</evidence>
<dbReference type="GO" id="GO:0004383">
    <property type="term" value="F:guanylate cyclase activity"/>
    <property type="evidence" value="ECO:0007669"/>
    <property type="project" value="UniProtKB-EC"/>
</dbReference>
<comment type="caution">
    <text evidence="13">The sequence shown here is derived from an EMBL/GenBank/DDBJ whole genome shotgun (WGS) entry which is preliminary data.</text>
</comment>
<comment type="catalytic activity">
    <reaction evidence="1">
        <text>GTP = 3',5'-cyclic GMP + diphosphate</text>
        <dbReference type="Rhea" id="RHEA:13665"/>
        <dbReference type="ChEBI" id="CHEBI:33019"/>
        <dbReference type="ChEBI" id="CHEBI:37565"/>
        <dbReference type="ChEBI" id="CHEBI:57746"/>
        <dbReference type="EC" id="4.6.1.2"/>
    </reaction>
</comment>
<evidence type="ECO:0000256" key="8">
    <source>
        <dbReference type="ARBA" id="ARBA00023180"/>
    </source>
</evidence>
<dbReference type="PANTHER" id="PTHR11920">
    <property type="entry name" value="GUANYLYL CYCLASE"/>
    <property type="match status" value="1"/>
</dbReference>
<dbReference type="PROSITE" id="PS50125">
    <property type="entry name" value="GUANYLATE_CYCLASE_2"/>
    <property type="match status" value="1"/>
</dbReference>
<dbReference type="SUPFAM" id="SSF56112">
    <property type="entry name" value="Protein kinase-like (PK-like)"/>
    <property type="match status" value="1"/>
</dbReference>
<evidence type="ECO:0000256" key="6">
    <source>
        <dbReference type="ARBA" id="ARBA00022989"/>
    </source>
</evidence>
<dbReference type="GO" id="GO:0005524">
    <property type="term" value="F:ATP binding"/>
    <property type="evidence" value="ECO:0007669"/>
    <property type="project" value="InterPro"/>
</dbReference>
<dbReference type="InterPro" id="IPR029787">
    <property type="entry name" value="Nucleotide_cyclase"/>
</dbReference>
<comment type="subcellular location">
    <subcellularLocation>
        <location evidence="2">Membrane</location>
        <topology evidence="2">Single-pass membrane protein</topology>
    </subcellularLocation>
</comment>
<evidence type="ECO:0000256" key="10">
    <source>
        <dbReference type="ARBA" id="ARBA00023293"/>
    </source>
</evidence>
<evidence type="ECO:0000313" key="13">
    <source>
        <dbReference type="EMBL" id="GAV00011.1"/>
    </source>
</evidence>
<dbReference type="CDD" id="cd07302">
    <property type="entry name" value="CHD"/>
    <property type="match status" value="1"/>
</dbReference>
<evidence type="ECO:0000256" key="1">
    <source>
        <dbReference type="ARBA" id="ARBA00001436"/>
    </source>
</evidence>
<dbReference type="OrthoDB" id="10058915at2759"/>
<dbReference type="GO" id="GO:0007168">
    <property type="term" value="P:receptor guanylyl cyclase signaling pathway"/>
    <property type="evidence" value="ECO:0007669"/>
    <property type="project" value="TreeGrafter"/>
</dbReference>
<organism evidence="13 14">
    <name type="scientific">Ramazzottius varieornatus</name>
    <name type="common">Water bear</name>
    <name type="synonym">Tardigrade</name>
    <dbReference type="NCBI Taxonomy" id="947166"/>
    <lineage>
        <taxon>Eukaryota</taxon>
        <taxon>Metazoa</taxon>
        <taxon>Ecdysozoa</taxon>
        <taxon>Tardigrada</taxon>
        <taxon>Eutardigrada</taxon>
        <taxon>Parachela</taxon>
        <taxon>Hypsibioidea</taxon>
        <taxon>Ramazzottiidae</taxon>
        <taxon>Ramazzottius</taxon>
    </lineage>
</organism>
<dbReference type="Gene3D" id="6.10.250.780">
    <property type="match status" value="1"/>
</dbReference>
<dbReference type="Proteomes" id="UP000186922">
    <property type="component" value="Unassembled WGS sequence"/>
</dbReference>
<proteinExistence type="predicted"/>
<dbReference type="Pfam" id="PF00211">
    <property type="entry name" value="Guanylate_cyc"/>
    <property type="match status" value="1"/>
</dbReference>
<dbReference type="Gene3D" id="3.40.50.2300">
    <property type="match status" value="2"/>
</dbReference>
<dbReference type="EC" id="4.6.1.2" evidence="3"/>
<dbReference type="InterPro" id="IPR028082">
    <property type="entry name" value="Peripla_BP_I"/>
</dbReference>
<dbReference type="PANTHER" id="PTHR11920:SF501">
    <property type="entry name" value="GUANYLATE CYCLASE 32E"/>
    <property type="match status" value="1"/>
</dbReference>
<keyword evidence="10" id="KW-0141">cGMP biosynthesis</keyword>
<evidence type="ECO:0000259" key="12">
    <source>
        <dbReference type="PROSITE" id="PS50125"/>
    </source>
</evidence>
<keyword evidence="6" id="KW-1133">Transmembrane helix</keyword>
<dbReference type="STRING" id="947166.A0A1D1VGF7"/>
<dbReference type="SMART" id="SM00044">
    <property type="entry name" value="CYCc"/>
    <property type="match status" value="1"/>
</dbReference>
<dbReference type="EMBL" id="BDGG01000005">
    <property type="protein sequence ID" value="GAV00011.1"/>
    <property type="molecule type" value="Genomic_DNA"/>
</dbReference>